<gene>
    <name evidence="7 10" type="primary">parC</name>
    <name evidence="10" type="ORF">GFL91_23890</name>
</gene>
<dbReference type="GO" id="GO:0009330">
    <property type="term" value="C:DNA topoisomerase type II (double strand cut, ATP-hydrolyzing) complex"/>
    <property type="evidence" value="ECO:0007669"/>
    <property type="project" value="TreeGrafter"/>
</dbReference>
<dbReference type="Gene3D" id="3.90.199.10">
    <property type="entry name" value="Topoisomerase II, domain 5"/>
    <property type="match status" value="1"/>
</dbReference>
<dbReference type="PROSITE" id="PS52040">
    <property type="entry name" value="TOPO_IIA"/>
    <property type="match status" value="1"/>
</dbReference>
<dbReference type="AlphaFoldDB" id="A0A8I2KH30"/>
<dbReference type="InterPro" id="IPR005742">
    <property type="entry name" value="TopoIV_A_Gneg"/>
</dbReference>
<reference evidence="10" key="1">
    <citation type="submission" date="2019-10" db="EMBL/GenBank/DDBJ databases">
        <title>Rhizobium leguminosarum symbiovar viciae collection.</title>
        <authorList>
            <person name="Boivin S."/>
            <person name="Lepetit M."/>
        </authorList>
    </citation>
    <scope>NUCLEOTIDE SEQUENCE</scope>
    <source>
        <strain evidence="10">L143</strain>
    </source>
</reference>
<feature type="site" description="Interaction with DNA" evidence="7">
    <location>
        <position position="50"/>
    </location>
</feature>
<keyword evidence="5 7" id="KW-0472">Membrane</keyword>
<protein>
    <recommendedName>
        <fullName evidence="7">DNA topoisomerase 4 subunit A</fullName>
        <ecNumber evidence="7">5.6.2.2</ecNumber>
    </recommendedName>
    <alternativeName>
        <fullName evidence="7">Topoisomerase IV subunit A</fullName>
    </alternativeName>
</protein>
<dbReference type="InterPro" id="IPR050220">
    <property type="entry name" value="Type_II_DNA_Topoisomerases"/>
</dbReference>
<dbReference type="Pfam" id="PF03989">
    <property type="entry name" value="DNA_gyraseA_C"/>
    <property type="match status" value="3"/>
</dbReference>
<dbReference type="NCBIfam" id="NF004044">
    <property type="entry name" value="PRK05561.1"/>
    <property type="match status" value="1"/>
</dbReference>
<dbReference type="GO" id="GO:0007059">
    <property type="term" value="P:chromosome segregation"/>
    <property type="evidence" value="ECO:0007669"/>
    <property type="project" value="UniProtKB-UniRule"/>
</dbReference>
<organism evidence="10 11">
    <name type="scientific">Rhizobium leguminosarum bv. viciae</name>
    <dbReference type="NCBI Taxonomy" id="387"/>
    <lineage>
        <taxon>Bacteria</taxon>
        <taxon>Pseudomonadati</taxon>
        <taxon>Pseudomonadota</taxon>
        <taxon>Alphaproteobacteria</taxon>
        <taxon>Hyphomicrobiales</taxon>
        <taxon>Rhizobiaceae</taxon>
        <taxon>Rhizobium/Agrobacterium group</taxon>
        <taxon>Rhizobium</taxon>
    </lineage>
</organism>
<evidence type="ECO:0000256" key="8">
    <source>
        <dbReference type="PROSITE-ProRule" id="PRU01384"/>
    </source>
</evidence>
<dbReference type="SUPFAM" id="SSF101904">
    <property type="entry name" value="GyrA/ParC C-terminal domain-like"/>
    <property type="match status" value="1"/>
</dbReference>
<evidence type="ECO:0000256" key="4">
    <source>
        <dbReference type="ARBA" id="ARBA00023125"/>
    </source>
</evidence>
<keyword evidence="4 7" id="KW-0238">DNA-binding</keyword>
<dbReference type="InterPro" id="IPR013758">
    <property type="entry name" value="Topo_IIA_A/C_ab"/>
</dbReference>
<keyword evidence="3 7" id="KW-0799">Topoisomerase</keyword>
<dbReference type="EMBL" id="WIEZ01000014">
    <property type="protein sequence ID" value="NKM47953.1"/>
    <property type="molecule type" value="Genomic_DNA"/>
</dbReference>
<feature type="active site" description="O-(5'-phospho-DNA)-tyrosine intermediate" evidence="7 8">
    <location>
        <position position="130"/>
    </location>
</feature>
<proteinExistence type="inferred from homology"/>
<dbReference type="GO" id="GO:0003918">
    <property type="term" value="F:DNA topoisomerase type II (double strand cut, ATP-hydrolyzing) activity"/>
    <property type="evidence" value="ECO:0007669"/>
    <property type="project" value="UniProtKB-UniRule"/>
</dbReference>
<dbReference type="HAMAP" id="MF_00936">
    <property type="entry name" value="ParC_type1"/>
    <property type="match status" value="1"/>
</dbReference>
<dbReference type="RefSeq" id="WP_168276835.1">
    <property type="nucleotide sequence ID" value="NZ_WIEZ01000014.1"/>
</dbReference>
<comment type="similarity">
    <text evidence="7">Belongs to the type II topoisomerase GyrA/ParC subunit family. ParC type 1 subfamily.</text>
</comment>
<feature type="domain" description="Topo IIA-type catalytic" evidence="9">
    <location>
        <begin position="42"/>
        <end position="506"/>
    </location>
</feature>
<feature type="site" description="Interaction with DNA" evidence="7">
    <location>
        <position position="88"/>
    </location>
</feature>
<evidence type="ECO:0000256" key="3">
    <source>
        <dbReference type="ARBA" id="ARBA00023029"/>
    </source>
</evidence>
<dbReference type="InterPro" id="IPR013757">
    <property type="entry name" value="Topo_IIA_A_a_sf"/>
</dbReference>
<dbReference type="SMART" id="SM00434">
    <property type="entry name" value="TOP4c"/>
    <property type="match status" value="1"/>
</dbReference>
<feature type="site" description="Transition state stabilizer" evidence="7">
    <location>
        <position position="129"/>
    </location>
</feature>
<evidence type="ECO:0000256" key="5">
    <source>
        <dbReference type="ARBA" id="ARBA00023136"/>
    </source>
</evidence>
<dbReference type="GO" id="GO:0019897">
    <property type="term" value="C:extrinsic component of plasma membrane"/>
    <property type="evidence" value="ECO:0007669"/>
    <property type="project" value="UniProtKB-UniRule"/>
</dbReference>
<comment type="function">
    <text evidence="7">Topoisomerase IV is essential for chromosome segregation. It relaxes supercoiled DNA. Performs the decatenation events required during the replication of a circular DNA molecule.</text>
</comment>
<evidence type="ECO:0000256" key="1">
    <source>
        <dbReference type="ARBA" id="ARBA00000185"/>
    </source>
</evidence>
<evidence type="ECO:0000256" key="6">
    <source>
        <dbReference type="ARBA" id="ARBA00023235"/>
    </source>
</evidence>
<comment type="subcellular location">
    <subcellularLocation>
        <location evidence="7">Cell membrane</location>
        <topology evidence="7">Peripheral membrane protein</topology>
    </subcellularLocation>
</comment>
<dbReference type="GO" id="GO:0005694">
    <property type="term" value="C:chromosome"/>
    <property type="evidence" value="ECO:0007669"/>
    <property type="project" value="InterPro"/>
</dbReference>
<comment type="catalytic activity">
    <reaction evidence="1 7 8">
        <text>ATP-dependent breakage, passage and rejoining of double-stranded DNA.</text>
        <dbReference type="EC" id="5.6.2.2"/>
    </reaction>
</comment>
<keyword evidence="6 7" id="KW-0413">Isomerase</keyword>
<dbReference type="InterPro" id="IPR035516">
    <property type="entry name" value="Gyrase/topoIV_suA_C"/>
</dbReference>
<name>A0A8I2KH30_RHILV</name>
<dbReference type="GO" id="GO:0005737">
    <property type="term" value="C:cytoplasm"/>
    <property type="evidence" value="ECO:0007669"/>
    <property type="project" value="TreeGrafter"/>
</dbReference>
<dbReference type="Gene3D" id="1.10.268.10">
    <property type="entry name" value="Topoisomerase, domain 3"/>
    <property type="match status" value="1"/>
</dbReference>
<feature type="site" description="Interaction with DNA" evidence="7">
    <location>
        <position position="86"/>
    </location>
</feature>
<dbReference type="InterPro" id="IPR002205">
    <property type="entry name" value="Topo_IIA_dom_A"/>
</dbReference>
<evidence type="ECO:0000256" key="7">
    <source>
        <dbReference type="HAMAP-Rule" id="MF_00936"/>
    </source>
</evidence>
<sequence>MGQEILPPSGGDDDHIQPVDLKAALEQRYLAYALSTIMHRALPDVRDGLKPVHRRIVYAMNEMGLRPNSAFRKCAKIVGEVMGNYHPHGDQSIYDALARLAQDFSQRYTLVNGQGNFGNIDGDSPAAMRYTESKMTAVSELLLEGIDQDAVDFRDTYDESNSEPVVLPGAFPNLLANGSSGIAVGMATSIPSHNAHELCDAALHLIKHPDATVEKLVEFIPGPDFPTGGIIIDNRESIIESYRTGRGGFRVRAKWQTEDLGRGGYQIVITEIPFQVQKSRLIEKIAELLIARKLPLLEDIRDESAEDIRVVLVPKTRSVDPTILMESMFKLTELESRFPLNMNVLSMGRIPRVMALNEVLKEWLDHRREVLQRRSRFRLAAIDRRLEILSGLLVAYLNIDEVIRIIREEDEPKPVMMARWDLTDNQVEAILNMRLRALRKLEEFEIRKEFAELTKEKGEIEALLSSDDKQWQTVAWEIGEVKKKFAKATEIGRRRTQFADAPETDEEAIQQAMIEKEPITVVISEKGWIRALKGHIADTATLTFKEGDGLKIAFPAQTTDKILILTTGGKAFTLGGDKLPGGRGHGEPLRIIVDMDNDQAVLTAFVHDPSRKQLIVSTAGNGFVVPEAELVANTRKGKQIMNVGLPEETQLLVPVSGDHVAVVGENRKLLVFPLAQVPEMSRGKGVRLQRYKDGGISDVRCFAISDGLIWEDSAGRTFTKNKDELAEWLADRATAGRTVPKGFPRSGKFAG</sequence>
<evidence type="ECO:0000313" key="10">
    <source>
        <dbReference type="EMBL" id="NKM47953.1"/>
    </source>
</evidence>
<comment type="caution">
    <text evidence="10">The sequence shown here is derived from an EMBL/GenBank/DDBJ whole genome shotgun (WGS) entry which is preliminary data.</text>
</comment>
<dbReference type="FunFam" id="1.10.268.10:FF:000001">
    <property type="entry name" value="DNA gyrase subunit A"/>
    <property type="match status" value="1"/>
</dbReference>
<keyword evidence="2 7" id="KW-1003">Cell membrane</keyword>
<dbReference type="Pfam" id="PF00521">
    <property type="entry name" value="DNA_topoisoIV"/>
    <property type="match status" value="1"/>
</dbReference>
<dbReference type="SUPFAM" id="SSF56719">
    <property type="entry name" value="Type II DNA topoisomerase"/>
    <property type="match status" value="1"/>
</dbReference>
<dbReference type="Gene3D" id="2.120.10.90">
    <property type="entry name" value="DNA gyrase/topoisomerase IV, subunit A, C-terminal"/>
    <property type="match status" value="1"/>
</dbReference>
<comment type="subunit">
    <text evidence="7">Heterotetramer composed of ParC and ParE.</text>
</comment>
<dbReference type="PANTHER" id="PTHR43493">
    <property type="entry name" value="DNA GYRASE/TOPOISOMERASE SUBUNIT A"/>
    <property type="match status" value="1"/>
</dbReference>
<dbReference type="PANTHER" id="PTHR43493:SF1">
    <property type="entry name" value="DNA TOPOISOMERASE 4 SUBUNIT A"/>
    <property type="match status" value="1"/>
</dbReference>
<evidence type="ECO:0000256" key="2">
    <source>
        <dbReference type="ARBA" id="ARBA00022475"/>
    </source>
</evidence>
<dbReference type="CDD" id="cd00187">
    <property type="entry name" value="TOP4c"/>
    <property type="match status" value="1"/>
</dbReference>
<dbReference type="NCBIfam" id="TIGR01062">
    <property type="entry name" value="parC_Gneg"/>
    <property type="match status" value="1"/>
</dbReference>
<evidence type="ECO:0000313" key="11">
    <source>
        <dbReference type="Proteomes" id="UP000662259"/>
    </source>
</evidence>
<dbReference type="InterPro" id="IPR013760">
    <property type="entry name" value="Topo_IIA-like_dom_sf"/>
</dbReference>
<dbReference type="EC" id="5.6.2.2" evidence="7"/>
<dbReference type="Gene3D" id="3.30.1360.40">
    <property type="match status" value="1"/>
</dbReference>
<evidence type="ECO:0000259" key="9">
    <source>
        <dbReference type="PROSITE" id="PS52040"/>
    </source>
</evidence>
<dbReference type="Proteomes" id="UP000662259">
    <property type="component" value="Unassembled WGS sequence"/>
</dbReference>
<dbReference type="InterPro" id="IPR006691">
    <property type="entry name" value="GyrA/parC_rep"/>
</dbReference>
<dbReference type="GO" id="GO:0006265">
    <property type="term" value="P:DNA topological change"/>
    <property type="evidence" value="ECO:0007669"/>
    <property type="project" value="UniProtKB-UniRule"/>
</dbReference>
<dbReference type="GO" id="GO:0003677">
    <property type="term" value="F:DNA binding"/>
    <property type="evidence" value="ECO:0007669"/>
    <property type="project" value="UniProtKB-UniRule"/>
</dbReference>
<dbReference type="GO" id="GO:0005524">
    <property type="term" value="F:ATP binding"/>
    <property type="evidence" value="ECO:0007669"/>
    <property type="project" value="InterPro"/>
</dbReference>
<accession>A0A8I2KH30</accession>